<dbReference type="PROSITE" id="PS50045">
    <property type="entry name" value="SIGMA54_INTERACT_4"/>
    <property type="match status" value="1"/>
</dbReference>
<dbReference type="Proteomes" id="UP000560000">
    <property type="component" value="Unassembled WGS sequence"/>
</dbReference>
<dbReference type="InterPro" id="IPR027417">
    <property type="entry name" value="P-loop_NTPase"/>
</dbReference>
<keyword evidence="1" id="KW-0547">Nucleotide-binding</keyword>
<dbReference type="PANTHER" id="PTHR32071:SF100">
    <property type="entry name" value="RESPONSE REGULATOR PROTEIN PILR"/>
    <property type="match status" value="1"/>
</dbReference>
<dbReference type="EMBL" id="JACHET010000001">
    <property type="protein sequence ID" value="MBB6185440.1"/>
    <property type="molecule type" value="Genomic_DNA"/>
</dbReference>
<reference evidence="11 13" key="2">
    <citation type="submission" date="2020-08" db="EMBL/GenBank/DDBJ databases">
        <title>Genomic Encyclopedia of Type Strains, Phase IV (KMG-IV): sequencing the most valuable type-strain genomes for metagenomic binning, comparative biology and taxonomic classification.</title>
        <authorList>
            <person name="Goeker M."/>
        </authorList>
    </citation>
    <scope>NUCLEOTIDE SEQUENCE [LARGE SCALE GENOMIC DNA]</scope>
    <source>
        <strain evidence="11 13">DSM 107085</strain>
    </source>
</reference>
<sequence>MSKQSVLVVDDERDIRELLTITLGRMDLEVDAASNVAEARQLLGENAYDLCFTDMRLPDGSGQDLIELIAEEHPDMPVAMITAYGNVDAAVNALKAGAFDFVSKPVDIKVLRNLVQTALRLSEERRNSEESESTPIGSRLIGSSTAMQQVRTTIGKLARSQAPVYISGESGTGKELAARLIHEQGPRAGAPFVPVNCGAIPSELMESEFFGHKKGSFTGAHADKEGLFQTAHGGTLFLDEVAELPLHMQVKLLRVIQEKAVRPIGGRGEVSVDVRILSATHKNLAELVEHGHFRQDLFYRINVIELQIPPLRDRGDDVRELADVILERLSRENGESRVSLSDEAYAALRSYTFPGNVRELENILERALAMCEGDTVQPDDLMLPDHAPRTQSAPGAPAAASTSAEAAPPPHNSDQPLDDYISNLEREAIMKALEETRYNKTAAARKLGITFRALRYKLKKLDID</sequence>
<dbReference type="OrthoDB" id="9804019at2"/>
<feature type="region of interest" description="Disordered" evidence="7">
    <location>
        <begin position="379"/>
        <end position="418"/>
    </location>
</feature>
<dbReference type="InterPro" id="IPR002078">
    <property type="entry name" value="Sigma_54_int"/>
</dbReference>
<gene>
    <name evidence="11" type="ORF">HNQ86_002785</name>
    <name evidence="10" type="ORF">LF63_0112310</name>
</gene>
<dbReference type="PROSITE" id="PS50110">
    <property type="entry name" value="RESPONSE_REGULATORY"/>
    <property type="match status" value="1"/>
</dbReference>
<evidence type="ECO:0000313" key="13">
    <source>
        <dbReference type="Proteomes" id="UP000560000"/>
    </source>
</evidence>
<dbReference type="PANTHER" id="PTHR32071">
    <property type="entry name" value="TRANSCRIPTIONAL REGULATORY PROTEIN"/>
    <property type="match status" value="1"/>
</dbReference>
<proteinExistence type="predicted"/>
<evidence type="ECO:0000256" key="7">
    <source>
        <dbReference type="SAM" id="MobiDB-lite"/>
    </source>
</evidence>
<dbReference type="InterPro" id="IPR025944">
    <property type="entry name" value="Sigma_54_int_dom_CS"/>
</dbReference>
<evidence type="ECO:0000259" key="8">
    <source>
        <dbReference type="PROSITE" id="PS50045"/>
    </source>
</evidence>
<keyword evidence="4" id="KW-0238">DNA-binding</keyword>
<dbReference type="InterPro" id="IPR009057">
    <property type="entry name" value="Homeodomain-like_sf"/>
</dbReference>
<dbReference type="GO" id="GO:0005524">
    <property type="term" value="F:ATP binding"/>
    <property type="evidence" value="ECO:0007669"/>
    <property type="project" value="UniProtKB-KW"/>
</dbReference>
<feature type="modified residue" description="4-aspartylphosphate" evidence="6">
    <location>
        <position position="54"/>
    </location>
</feature>
<evidence type="ECO:0000313" key="12">
    <source>
        <dbReference type="Proteomes" id="UP000029708"/>
    </source>
</evidence>
<dbReference type="SUPFAM" id="SSF52540">
    <property type="entry name" value="P-loop containing nucleoside triphosphate hydrolases"/>
    <property type="match status" value="1"/>
</dbReference>
<dbReference type="Proteomes" id="UP000029708">
    <property type="component" value="Unassembled WGS sequence"/>
</dbReference>
<feature type="compositionally biased region" description="Low complexity" evidence="7">
    <location>
        <begin position="392"/>
        <end position="406"/>
    </location>
</feature>
<dbReference type="InterPro" id="IPR025943">
    <property type="entry name" value="Sigma_54_int_dom_ATP-bd_2"/>
</dbReference>
<protein>
    <submittedName>
        <fullName evidence="10">Chemotaxis protein CheY</fullName>
    </submittedName>
    <submittedName>
        <fullName evidence="11">Two-component system response regulator PilR (NtrC family)</fullName>
    </submittedName>
</protein>
<keyword evidence="3" id="KW-0805">Transcription regulation</keyword>
<dbReference type="InterPro" id="IPR002197">
    <property type="entry name" value="HTH_Fis"/>
</dbReference>
<dbReference type="HOGENOM" id="CLU_000445_0_6_6"/>
<dbReference type="InterPro" id="IPR001789">
    <property type="entry name" value="Sig_transdc_resp-reg_receiver"/>
</dbReference>
<evidence type="ECO:0000256" key="3">
    <source>
        <dbReference type="ARBA" id="ARBA00023015"/>
    </source>
</evidence>
<keyword evidence="12" id="KW-1185">Reference proteome</keyword>
<dbReference type="CDD" id="cd00009">
    <property type="entry name" value="AAA"/>
    <property type="match status" value="1"/>
</dbReference>
<dbReference type="InterPro" id="IPR011006">
    <property type="entry name" value="CheY-like_superfamily"/>
</dbReference>
<dbReference type="EMBL" id="JROI01000014">
    <property type="protein sequence ID" value="KGI77038.1"/>
    <property type="molecule type" value="Genomic_DNA"/>
</dbReference>
<dbReference type="PROSITE" id="PS00676">
    <property type="entry name" value="SIGMA54_INTERACT_2"/>
    <property type="match status" value="1"/>
</dbReference>
<keyword evidence="5" id="KW-0804">Transcription</keyword>
<dbReference type="SMART" id="SM00448">
    <property type="entry name" value="REC"/>
    <property type="match status" value="1"/>
</dbReference>
<evidence type="ECO:0000256" key="2">
    <source>
        <dbReference type="ARBA" id="ARBA00022840"/>
    </source>
</evidence>
<dbReference type="Pfam" id="PF25601">
    <property type="entry name" value="AAA_lid_14"/>
    <property type="match status" value="1"/>
</dbReference>
<dbReference type="Pfam" id="PF00158">
    <property type="entry name" value="Sigma54_activat"/>
    <property type="match status" value="1"/>
</dbReference>
<dbReference type="GO" id="GO:0006355">
    <property type="term" value="P:regulation of DNA-templated transcription"/>
    <property type="evidence" value="ECO:0007669"/>
    <property type="project" value="InterPro"/>
</dbReference>
<dbReference type="SMART" id="SM00382">
    <property type="entry name" value="AAA"/>
    <property type="match status" value="1"/>
</dbReference>
<comment type="caution">
    <text evidence="10">The sequence shown here is derived from an EMBL/GenBank/DDBJ whole genome shotgun (WGS) entry which is preliminary data.</text>
</comment>
<keyword evidence="6" id="KW-0597">Phosphoprotein</keyword>
<dbReference type="AlphaFoldDB" id="A0A099CSX4"/>
<dbReference type="GO" id="GO:0043565">
    <property type="term" value="F:sequence-specific DNA binding"/>
    <property type="evidence" value="ECO:0007669"/>
    <property type="project" value="InterPro"/>
</dbReference>
<dbReference type="Gene3D" id="3.40.50.2300">
    <property type="match status" value="1"/>
</dbReference>
<organism evidence="10 12">
    <name type="scientific">Oleiagrimonas soli</name>
    <dbReference type="NCBI Taxonomy" id="1543381"/>
    <lineage>
        <taxon>Bacteria</taxon>
        <taxon>Pseudomonadati</taxon>
        <taxon>Pseudomonadota</taxon>
        <taxon>Gammaproteobacteria</taxon>
        <taxon>Lysobacterales</taxon>
        <taxon>Rhodanobacteraceae</taxon>
        <taxon>Oleiagrimonas</taxon>
    </lineage>
</organism>
<keyword evidence="2" id="KW-0067">ATP-binding</keyword>
<name>A0A099CSX4_9GAMM</name>
<dbReference type="PROSITE" id="PS00688">
    <property type="entry name" value="SIGMA54_INTERACT_3"/>
    <property type="match status" value="1"/>
</dbReference>
<dbReference type="Pfam" id="PF02954">
    <property type="entry name" value="HTH_8"/>
    <property type="match status" value="1"/>
</dbReference>
<dbReference type="GO" id="GO:0000160">
    <property type="term" value="P:phosphorelay signal transduction system"/>
    <property type="evidence" value="ECO:0007669"/>
    <property type="project" value="InterPro"/>
</dbReference>
<feature type="domain" description="Response regulatory" evidence="9">
    <location>
        <begin position="5"/>
        <end position="119"/>
    </location>
</feature>
<dbReference type="Gene3D" id="3.40.50.300">
    <property type="entry name" value="P-loop containing nucleotide triphosphate hydrolases"/>
    <property type="match status" value="1"/>
</dbReference>
<dbReference type="Gene3D" id="1.10.8.60">
    <property type="match status" value="1"/>
</dbReference>
<dbReference type="InterPro" id="IPR058031">
    <property type="entry name" value="AAA_lid_NorR"/>
</dbReference>
<dbReference type="Gene3D" id="1.10.10.60">
    <property type="entry name" value="Homeodomain-like"/>
    <property type="match status" value="1"/>
</dbReference>
<dbReference type="SUPFAM" id="SSF46689">
    <property type="entry name" value="Homeodomain-like"/>
    <property type="match status" value="1"/>
</dbReference>
<dbReference type="STRING" id="1543381.LF63_0112310"/>
<evidence type="ECO:0000313" key="11">
    <source>
        <dbReference type="EMBL" id="MBB6185440.1"/>
    </source>
</evidence>
<evidence type="ECO:0000256" key="5">
    <source>
        <dbReference type="ARBA" id="ARBA00023163"/>
    </source>
</evidence>
<dbReference type="InterPro" id="IPR003593">
    <property type="entry name" value="AAA+_ATPase"/>
</dbReference>
<evidence type="ECO:0000313" key="10">
    <source>
        <dbReference type="EMBL" id="KGI77038.1"/>
    </source>
</evidence>
<reference evidence="10 12" key="1">
    <citation type="submission" date="2014-09" db="EMBL/GenBank/DDBJ databases">
        <title>Xanthomonadaceae 3.5X direct submission.</title>
        <authorList>
            <person name="Fang T."/>
            <person name="Wang H."/>
        </authorList>
    </citation>
    <scope>NUCLEOTIDE SEQUENCE [LARGE SCALE GENOMIC DNA]</scope>
    <source>
        <strain evidence="10 12">3.5X</strain>
    </source>
</reference>
<feature type="domain" description="Sigma-54 factor interaction" evidence="8">
    <location>
        <begin position="140"/>
        <end position="369"/>
    </location>
</feature>
<dbReference type="FunFam" id="3.40.50.300:FF:000006">
    <property type="entry name" value="DNA-binding transcriptional regulator NtrC"/>
    <property type="match status" value="1"/>
</dbReference>
<dbReference type="Pfam" id="PF00072">
    <property type="entry name" value="Response_reg"/>
    <property type="match status" value="1"/>
</dbReference>
<evidence type="ECO:0000259" key="9">
    <source>
        <dbReference type="PROSITE" id="PS50110"/>
    </source>
</evidence>
<evidence type="ECO:0000256" key="4">
    <source>
        <dbReference type="ARBA" id="ARBA00023125"/>
    </source>
</evidence>
<accession>A0A099CSX4</accession>
<dbReference type="RefSeq" id="WP_043102211.1">
    <property type="nucleotide sequence ID" value="NZ_JACHET010000001.1"/>
</dbReference>
<dbReference type="SUPFAM" id="SSF52172">
    <property type="entry name" value="CheY-like"/>
    <property type="match status" value="1"/>
</dbReference>
<evidence type="ECO:0000256" key="1">
    <source>
        <dbReference type="ARBA" id="ARBA00022741"/>
    </source>
</evidence>
<dbReference type="PRINTS" id="PR01590">
    <property type="entry name" value="HTHFIS"/>
</dbReference>
<evidence type="ECO:0000256" key="6">
    <source>
        <dbReference type="PROSITE-ProRule" id="PRU00169"/>
    </source>
</evidence>